<dbReference type="PIRSF" id="PIRSF005954">
    <property type="entry name" value="Thrmst_ogg"/>
    <property type="match status" value="1"/>
</dbReference>
<evidence type="ECO:0000256" key="3">
    <source>
        <dbReference type="ARBA" id="ARBA00023204"/>
    </source>
</evidence>
<evidence type="ECO:0000256" key="5">
    <source>
        <dbReference type="ARBA" id="ARBA00023268"/>
    </source>
</evidence>
<dbReference type="GO" id="GO:0006284">
    <property type="term" value="P:base-excision repair"/>
    <property type="evidence" value="ECO:0007669"/>
    <property type="project" value="UniProtKB-UniRule"/>
</dbReference>
<dbReference type="GO" id="GO:0140078">
    <property type="term" value="F:class I DNA-(apurinic or apyrimidinic site) endonuclease activity"/>
    <property type="evidence" value="ECO:0007669"/>
    <property type="project" value="UniProtKB-EC"/>
</dbReference>
<accession>A0A7J2TJZ0</accession>
<feature type="active site" evidence="7">
    <location>
        <position position="154"/>
    </location>
</feature>
<dbReference type="Gene3D" id="1.10.340.30">
    <property type="entry name" value="Hypothetical protein, domain 2"/>
    <property type="match status" value="1"/>
</dbReference>
<dbReference type="GO" id="GO:0016799">
    <property type="term" value="F:hydrolase activity, hydrolyzing N-glycosyl compounds"/>
    <property type="evidence" value="ECO:0007669"/>
    <property type="project" value="UniProtKB-UniRule"/>
</dbReference>
<keyword evidence="4 7" id="KW-0456">Lyase</keyword>
<feature type="domain" description="HhH-GPD" evidence="8">
    <location>
        <begin position="74"/>
        <end position="221"/>
    </location>
</feature>
<dbReference type="InterPro" id="IPR003265">
    <property type="entry name" value="HhH-GPD_domain"/>
</dbReference>
<organism evidence="9">
    <name type="scientific">Archaeoglobus fulgidus</name>
    <dbReference type="NCBI Taxonomy" id="2234"/>
    <lineage>
        <taxon>Archaea</taxon>
        <taxon>Methanobacteriati</taxon>
        <taxon>Methanobacteriota</taxon>
        <taxon>Archaeoglobi</taxon>
        <taxon>Archaeoglobales</taxon>
        <taxon>Archaeoglobaceae</taxon>
        <taxon>Archaeoglobus</taxon>
    </lineage>
</organism>
<comment type="catalytic activity">
    <reaction evidence="7">
        <text>2'-deoxyribonucleotide-(2'-deoxyribose 5'-phosphate)-2'-deoxyribonucleotide-DNA = a 3'-end 2'-deoxyribonucleotide-(2,3-dehydro-2,3-deoxyribose 5'-phosphate)-DNA + a 5'-end 5'-phospho-2'-deoxyribonucleoside-DNA + H(+)</text>
        <dbReference type="Rhea" id="RHEA:66592"/>
        <dbReference type="Rhea" id="RHEA-COMP:13180"/>
        <dbReference type="Rhea" id="RHEA-COMP:16897"/>
        <dbReference type="Rhea" id="RHEA-COMP:17067"/>
        <dbReference type="ChEBI" id="CHEBI:15378"/>
        <dbReference type="ChEBI" id="CHEBI:136412"/>
        <dbReference type="ChEBI" id="CHEBI:157695"/>
        <dbReference type="ChEBI" id="CHEBI:167181"/>
        <dbReference type="EC" id="4.2.99.18"/>
    </reaction>
</comment>
<evidence type="ECO:0000256" key="4">
    <source>
        <dbReference type="ARBA" id="ARBA00023239"/>
    </source>
</evidence>
<comment type="caution">
    <text evidence="9">The sequence shown here is derived from an EMBL/GenBank/DDBJ whole genome shotgun (WGS) entry which is preliminary data.</text>
</comment>
<dbReference type="InterPro" id="IPR023170">
    <property type="entry name" value="HhH_base_excis_C"/>
</dbReference>
<dbReference type="Gene3D" id="1.10.1670.10">
    <property type="entry name" value="Helix-hairpin-Helix base-excision DNA repair enzymes (C-terminal)"/>
    <property type="match status" value="1"/>
</dbReference>
<dbReference type="Pfam" id="PF22175">
    <property type="entry name" value="Ogg-HhH"/>
    <property type="match status" value="1"/>
</dbReference>
<evidence type="ECO:0000256" key="1">
    <source>
        <dbReference type="ARBA" id="ARBA00022763"/>
    </source>
</evidence>
<name>A0A7J2TJZ0_ARCFL</name>
<reference evidence="9" key="1">
    <citation type="journal article" date="2020" name="mSystems">
        <title>Genome- and Community-Level Interaction Insights into Carbon Utilization and Element Cycling Functions of Hydrothermarchaeota in Hydrothermal Sediment.</title>
        <authorList>
            <person name="Zhou Z."/>
            <person name="Liu Y."/>
            <person name="Xu W."/>
            <person name="Pan J."/>
            <person name="Luo Z.H."/>
            <person name="Li M."/>
        </authorList>
    </citation>
    <scope>NUCLEOTIDE SEQUENCE [LARGE SCALE GENOMIC DNA]</scope>
    <source>
        <strain evidence="9">SpSt-26</strain>
    </source>
</reference>
<dbReference type="InterPro" id="IPR011257">
    <property type="entry name" value="DNA_glycosylase"/>
</dbReference>
<dbReference type="AlphaFoldDB" id="A0A7J2TJZ0"/>
<feature type="active site" evidence="7">
    <location>
        <position position="172"/>
    </location>
</feature>
<dbReference type="NCBIfam" id="NF002305">
    <property type="entry name" value="PRK01229.1"/>
    <property type="match status" value="1"/>
</dbReference>
<comment type="similarity">
    <text evidence="7">Belongs to the type-2 OGG1 family.</text>
</comment>
<evidence type="ECO:0000256" key="2">
    <source>
        <dbReference type="ARBA" id="ARBA00022801"/>
    </source>
</evidence>
<gene>
    <name evidence="7" type="primary">ogg</name>
    <name evidence="9" type="ORF">ENP88_07265</name>
</gene>
<evidence type="ECO:0000259" key="8">
    <source>
        <dbReference type="SMART" id="SM00478"/>
    </source>
</evidence>
<sequence>MLKKEKESLSKTSESIKCKVCRFEPPEFVLEAIRQRIKEFQKLGRDGYTRFKFQPFLDLEIDATTETELAFCISTANSSAKAGLRFQKMLEGRDIFSMSVMDFEELLKKSGVRFYRKKAVYIRDAIKKFHSISLPEDDTARDLLVKEISGFGYKEASHFLRNIGRENFAILDRHILEWLEIKQRNLSRKKYLEAEQKVREIASRLGKSVAELDLFIWSMKTGMVLK</sequence>
<feature type="site" description="Important for guanine/8-oxoguanine distinction" evidence="7">
    <location>
        <position position="226"/>
    </location>
</feature>
<dbReference type="InterPro" id="IPR012092">
    <property type="entry name" value="DNA_glyclase/AP_lyase_Ogg"/>
</dbReference>
<evidence type="ECO:0000256" key="7">
    <source>
        <dbReference type="HAMAP-Rule" id="MF_00241"/>
    </source>
</evidence>
<dbReference type="EC" id="3.2.2.-" evidence="7"/>
<evidence type="ECO:0000256" key="6">
    <source>
        <dbReference type="ARBA" id="ARBA00023295"/>
    </source>
</evidence>
<keyword evidence="1 7" id="KW-0227">DNA damage</keyword>
<comment type="function">
    <text evidence="7">Catalyzes the excision of an oxidatively damaged form of guanine (7,8-dihydro-8-oxoguanine = 8-oxoG) from DNA. Also cleaves the DNA backbone at apurinic/apyrimidinic sites (AP sites).</text>
</comment>
<keyword evidence="2 7" id="KW-0378">Hydrolase</keyword>
<dbReference type="SUPFAM" id="SSF48150">
    <property type="entry name" value="DNA-glycosylase"/>
    <property type="match status" value="1"/>
</dbReference>
<proteinExistence type="inferred from homology"/>
<protein>
    <recommendedName>
        <fullName evidence="7">8-oxoguanine DNA glycosylase/AP lyase</fullName>
    </recommendedName>
    <domain>
        <recommendedName>
            <fullName evidence="7">8-oxoguanine DNA glycosylase</fullName>
            <shortName evidence="7">8-oxoG DNA glycosylase</shortName>
            <ecNumber evidence="7">3.2.2.-</ecNumber>
        </recommendedName>
    </domain>
    <domain>
        <recommendedName>
            <fullName evidence="7">DNA-(apurinic or apyrimidinic site) lyase</fullName>
            <shortName evidence="7">AP lyase</shortName>
            <ecNumber evidence="7">4.2.99.18</ecNumber>
        </recommendedName>
    </domain>
</protein>
<keyword evidence="5 7" id="KW-0511">Multifunctional enzyme</keyword>
<dbReference type="EC" id="4.2.99.18" evidence="7"/>
<dbReference type="SMART" id="SM00478">
    <property type="entry name" value="ENDO3c"/>
    <property type="match status" value="1"/>
</dbReference>
<evidence type="ECO:0000313" key="9">
    <source>
        <dbReference type="EMBL" id="HEH35917.1"/>
    </source>
</evidence>
<dbReference type="CDD" id="cd00056">
    <property type="entry name" value="ENDO3c"/>
    <property type="match status" value="1"/>
</dbReference>
<dbReference type="EMBL" id="DSLA01000112">
    <property type="protein sequence ID" value="HEH35917.1"/>
    <property type="molecule type" value="Genomic_DNA"/>
</dbReference>
<keyword evidence="6 7" id="KW-0326">Glycosidase</keyword>
<dbReference type="HAMAP" id="MF_00241">
    <property type="entry name" value="Ogg"/>
    <property type="match status" value="1"/>
</dbReference>
<keyword evidence="3 7" id="KW-0234">DNA repair</keyword>